<reference evidence="3 4" key="1">
    <citation type="submission" date="2024-04" db="EMBL/GenBank/DDBJ databases">
        <title>Genome assembly C_amara_ONT_v2.</title>
        <authorList>
            <person name="Yant L."/>
            <person name="Moore C."/>
            <person name="Slenker M."/>
        </authorList>
    </citation>
    <scope>NUCLEOTIDE SEQUENCE [LARGE SCALE GENOMIC DNA]</scope>
    <source>
        <tissue evidence="3">Leaf</tissue>
    </source>
</reference>
<protein>
    <recommendedName>
        <fullName evidence="2">Transposase MuDR plant domain-containing protein</fullName>
    </recommendedName>
</protein>
<evidence type="ECO:0000256" key="1">
    <source>
        <dbReference type="SAM" id="MobiDB-lite"/>
    </source>
</evidence>
<organism evidence="3 4">
    <name type="scientific">Cardamine amara subsp. amara</name>
    <dbReference type="NCBI Taxonomy" id="228776"/>
    <lineage>
        <taxon>Eukaryota</taxon>
        <taxon>Viridiplantae</taxon>
        <taxon>Streptophyta</taxon>
        <taxon>Embryophyta</taxon>
        <taxon>Tracheophyta</taxon>
        <taxon>Spermatophyta</taxon>
        <taxon>Magnoliopsida</taxon>
        <taxon>eudicotyledons</taxon>
        <taxon>Gunneridae</taxon>
        <taxon>Pentapetalae</taxon>
        <taxon>rosids</taxon>
        <taxon>malvids</taxon>
        <taxon>Brassicales</taxon>
        <taxon>Brassicaceae</taxon>
        <taxon>Cardamineae</taxon>
        <taxon>Cardamine</taxon>
    </lineage>
</organism>
<proteinExistence type="predicted"/>
<keyword evidence="4" id="KW-1185">Reference proteome</keyword>
<dbReference type="PANTHER" id="PTHR31973:SF195">
    <property type="entry name" value="MUDR FAMILY TRANSPOSASE"/>
    <property type="match status" value="1"/>
</dbReference>
<gene>
    <name evidence="3" type="ORF">V5N11_016063</name>
</gene>
<dbReference type="EMBL" id="JBANAX010000314">
    <property type="protein sequence ID" value="KAL1214397.1"/>
    <property type="molecule type" value="Genomic_DNA"/>
</dbReference>
<dbReference type="Pfam" id="PF03108">
    <property type="entry name" value="DBD_Tnp_Mut"/>
    <property type="match status" value="1"/>
</dbReference>
<evidence type="ECO:0000313" key="4">
    <source>
        <dbReference type="Proteomes" id="UP001558713"/>
    </source>
</evidence>
<dbReference type="Proteomes" id="UP001558713">
    <property type="component" value="Unassembled WGS sequence"/>
</dbReference>
<comment type="caution">
    <text evidence="3">The sequence shown here is derived from an EMBL/GenBank/DDBJ whole genome shotgun (WGS) entry which is preliminary data.</text>
</comment>
<feature type="domain" description="Transposase MuDR plant" evidence="2">
    <location>
        <begin position="147"/>
        <end position="210"/>
    </location>
</feature>
<dbReference type="AlphaFoldDB" id="A0ABD1B614"/>
<sequence length="388" mass="43593">MVKGKQNCTLKFHDSNFIETQEKCEADEKSGTLDASGEDKEVSGTIDESYEDEEKSGTIDLHCQNDAESGTLHDGCGIDEGESGIPYGWSEDEAQNFTFAEIDEDDHHCGYVSDGSSSDISFTEKIKERLIGGLEVLQSTSQTLERIRVGEIYNSKEELQLKLRLITIFQNFDYMTSKSTKTLLVLKCYVPNCSWRIRASTIKPSTQFKVRKHIDYHTCSVLKRCSRHRQATSKCIGELYLAKFGKVSVGIRPMHLMDVMKAMYGIDIDYWKSYKALVHARELVQGTWDGGYSDLPSYLHRIKAANPGTITRLECDQKHRFKYLFIAYGAFINGFQLIRNVVVVDGTHLKGKYSGVLLVAAGQDGDGHIFPLAFGIVDVENDGIVYIP</sequence>
<dbReference type="PANTHER" id="PTHR31973">
    <property type="entry name" value="POLYPROTEIN, PUTATIVE-RELATED"/>
    <property type="match status" value="1"/>
</dbReference>
<dbReference type="InterPro" id="IPR004332">
    <property type="entry name" value="Transposase_MuDR"/>
</dbReference>
<evidence type="ECO:0000259" key="2">
    <source>
        <dbReference type="Pfam" id="PF03108"/>
    </source>
</evidence>
<feature type="region of interest" description="Disordered" evidence="1">
    <location>
        <begin position="21"/>
        <end position="53"/>
    </location>
</feature>
<name>A0ABD1B614_CARAN</name>
<accession>A0ABD1B614</accession>
<feature type="compositionally biased region" description="Basic and acidic residues" evidence="1">
    <location>
        <begin position="21"/>
        <end position="42"/>
    </location>
</feature>
<evidence type="ECO:0000313" key="3">
    <source>
        <dbReference type="EMBL" id="KAL1214397.1"/>
    </source>
</evidence>